<dbReference type="AlphaFoldDB" id="A0A086KZF8"/>
<proteinExistence type="predicted"/>
<gene>
    <name evidence="2" type="ORF">TGFOU_209780</name>
</gene>
<name>A0A086KZF8_TOXGO</name>
<feature type="compositionally biased region" description="Basic residues" evidence="1">
    <location>
        <begin position="67"/>
        <end position="78"/>
    </location>
</feature>
<comment type="caution">
    <text evidence="2">The sequence shown here is derived from an EMBL/GenBank/DDBJ whole genome shotgun (WGS) entry which is preliminary data.</text>
</comment>
<evidence type="ECO:0000313" key="2">
    <source>
        <dbReference type="EMBL" id="KFG49776.1"/>
    </source>
</evidence>
<dbReference type="Proteomes" id="UP000028838">
    <property type="component" value="Unassembled WGS sequence"/>
</dbReference>
<accession>A0A086KZF8</accession>
<dbReference type="VEuPathDB" id="ToxoDB:TGFOU_209780"/>
<dbReference type="EMBL" id="AEYH02001541">
    <property type="protein sequence ID" value="KFG49776.1"/>
    <property type="molecule type" value="Genomic_DNA"/>
</dbReference>
<evidence type="ECO:0000313" key="3">
    <source>
        <dbReference type="Proteomes" id="UP000028838"/>
    </source>
</evidence>
<evidence type="ECO:0000256" key="1">
    <source>
        <dbReference type="SAM" id="MobiDB-lite"/>
    </source>
</evidence>
<feature type="compositionally biased region" description="Basic and acidic residues" evidence="1">
    <location>
        <begin position="131"/>
        <end position="140"/>
    </location>
</feature>
<sequence length="155" mass="17489">MQALQSKKDKRSSLESTHGRGSADRRGGRGRESSKKGGKGKDERASHRQRGQRNDSHRGEGRVEGMRRRREKAKKEGKRVKETGRAKTATADDGWRQPEAAKSLGSTSEMEKRLSTDFVDLERLKKRRNRRQDTREEGRETAAGAVSRAQTVSPF</sequence>
<feature type="compositionally biased region" description="Basic and acidic residues" evidence="1">
    <location>
        <begin position="109"/>
        <end position="123"/>
    </location>
</feature>
<organism evidence="2 3">
    <name type="scientific">Toxoplasma gondii FOU</name>
    <dbReference type="NCBI Taxonomy" id="943167"/>
    <lineage>
        <taxon>Eukaryota</taxon>
        <taxon>Sar</taxon>
        <taxon>Alveolata</taxon>
        <taxon>Apicomplexa</taxon>
        <taxon>Conoidasida</taxon>
        <taxon>Coccidia</taxon>
        <taxon>Eucoccidiorida</taxon>
        <taxon>Eimeriorina</taxon>
        <taxon>Sarcocystidae</taxon>
        <taxon>Toxoplasma</taxon>
    </lineage>
</organism>
<protein>
    <submittedName>
        <fullName evidence="2">Uncharacterized protein</fullName>
    </submittedName>
</protein>
<feature type="compositionally biased region" description="Basic and acidic residues" evidence="1">
    <location>
        <begin position="11"/>
        <end position="66"/>
    </location>
</feature>
<reference evidence="2 3" key="1">
    <citation type="submission" date="2014-07" db="EMBL/GenBank/DDBJ databases">
        <authorList>
            <person name="Sibley D."/>
            <person name="Venepally P."/>
            <person name="Karamycheva S."/>
            <person name="Hadjithomas M."/>
            <person name="Khan A."/>
            <person name="Brunk B."/>
            <person name="Roos D."/>
            <person name="Caler E."/>
            <person name="Lorenzi H."/>
        </authorList>
    </citation>
    <scope>NUCLEOTIDE SEQUENCE [LARGE SCALE GENOMIC DNA]</scope>
    <source>
        <strain evidence="2 3">FOU</strain>
    </source>
</reference>
<feature type="region of interest" description="Disordered" evidence="1">
    <location>
        <begin position="1"/>
        <end position="155"/>
    </location>
</feature>